<dbReference type="OMA" id="YCAGFIY"/>
<protein>
    <submittedName>
        <fullName evidence="4">UDP-D-xylose:L-fucose alpha-1,3-D-xylosyltransferase 1-like</fullName>
    </submittedName>
</protein>
<evidence type="ECO:0000259" key="2">
    <source>
        <dbReference type="Pfam" id="PF03407"/>
    </source>
</evidence>
<dbReference type="InterPro" id="IPR052636">
    <property type="entry name" value="UDP-D-xylose:L-fucose_XylT"/>
</dbReference>
<dbReference type="Pfam" id="PF03407">
    <property type="entry name" value="Nucleotid_trans"/>
    <property type="match status" value="1"/>
</dbReference>
<sequence length="299" mass="34105">MKPAVKYEAVENIKTSLFPAVGTRERGQLSNCTLQDIMKRQGVVMLTTTNLGYLDLSLNMLASIRKVGVCVNTTIIAEDKTVYKYLRSKAEGDPAVHVVMTNSGEVQSREVWSKDFINYFGLLKKRQRYFLSLLKQGLEVLFTDSDTFWFSDPFPYFQGDFDMSMVDQKSPYPTRALNASYCAGFIYLRPTNTTLQFVRKWIMSLEGKNIMDQFVMNRLLRADQPVHVKVHPLDIHLFPSGPKFYQLLEQNANYSAVVMHAASIHGHAAKVAKFRSSNMWLVNGTSEELLAREHSLHDN</sequence>
<dbReference type="RefSeq" id="XP_022109305.1">
    <property type="nucleotide sequence ID" value="XM_022253613.1"/>
</dbReference>
<dbReference type="GO" id="GO:0005794">
    <property type="term" value="C:Golgi apparatus"/>
    <property type="evidence" value="ECO:0007669"/>
    <property type="project" value="TreeGrafter"/>
</dbReference>
<dbReference type="GeneID" id="110989313"/>
<dbReference type="OrthoDB" id="1712432at2759"/>
<keyword evidence="3" id="KW-1185">Reference proteome</keyword>
<dbReference type="Proteomes" id="UP000694845">
    <property type="component" value="Unplaced"/>
</dbReference>
<dbReference type="InterPro" id="IPR005069">
    <property type="entry name" value="Nucl-diP-sugar_transferase"/>
</dbReference>
<dbReference type="InterPro" id="IPR029044">
    <property type="entry name" value="Nucleotide-diphossugar_trans"/>
</dbReference>
<proteinExistence type="inferred from homology"/>
<feature type="domain" description="Nucleotide-diphospho-sugar transferase" evidence="2">
    <location>
        <begin position="72"/>
        <end position="272"/>
    </location>
</feature>
<comment type="similarity">
    <text evidence="1">Belongs to the glycosyltransferase 77 family.</text>
</comment>
<gene>
    <name evidence="4" type="primary">LOC110989313</name>
</gene>
<dbReference type="PANTHER" id="PTHR47032:SF1">
    <property type="entry name" value="UDP-D-XYLOSE:L-FUCOSE ALPHA-1,3-D-XYLOSYLTRANSFERASE-RELATED"/>
    <property type="match status" value="1"/>
</dbReference>
<name>A0A8B7ZX15_ACAPL</name>
<evidence type="ECO:0000256" key="1">
    <source>
        <dbReference type="ARBA" id="ARBA00007033"/>
    </source>
</evidence>
<accession>A0A8B7ZX15</accession>
<evidence type="ECO:0000313" key="3">
    <source>
        <dbReference type="Proteomes" id="UP000694845"/>
    </source>
</evidence>
<dbReference type="SUPFAM" id="SSF53448">
    <property type="entry name" value="Nucleotide-diphospho-sugar transferases"/>
    <property type="match status" value="1"/>
</dbReference>
<dbReference type="PANTHER" id="PTHR47032">
    <property type="entry name" value="UDP-D-XYLOSE:L-FUCOSE ALPHA-1,3-D-XYLOSYLTRANSFERASE-RELATED"/>
    <property type="match status" value="1"/>
</dbReference>
<dbReference type="KEGG" id="aplc:110989313"/>
<dbReference type="GO" id="GO:0016757">
    <property type="term" value="F:glycosyltransferase activity"/>
    <property type="evidence" value="ECO:0007669"/>
    <property type="project" value="TreeGrafter"/>
</dbReference>
<dbReference type="AlphaFoldDB" id="A0A8B7ZX15"/>
<evidence type="ECO:0000313" key="4">
    <source>
        <dbReference type="RefSeq" id="XP_022109305.1"/>
    </source>
</evidence>
<organism evidence="3 4">
    <name type="scientific">Acanthaster planci</name>
    <name type="common">Crown-of-thorns starfish</name>
    <dbReference type="NCBI Taxonomy" id="133434"/>
    <lineage>
        <taxon>Eukaryota</taxon>
        <taxon>Metazoa</taxon>
        <taxon>Echinodermata</taxon>
        <taxon>Eleutherozoa</taxon>
        <taxon>Asterozoa</taxon>
        <taxon>Asteroidea</taxon>
        <taxon>Valvatacea</taxon>
        <taxon>Valvatida</taxon>
        <taxon>Acanthasteridae</taxon>
        <taxon>Acanthaster</taxon>
    </lineage>
</organism>
<reference evidence="4" key="1">
    <citation type="submission" date="2025-08" db="UniProtKB">
        <authorList>
            <consortium name="RefSeq"/>
        </authorList>
    </citation>
    <scope>IDENTIFICATION</scope>
</reference>